<dbReference type="SUPFAM" id="SSF56801">
    <property type="entry name" value="Acetyl-CoA synthetase-like"/>
    <property type="match status" value="3"/>
</dbReference>
<dbReference type="Pfam" id="PF00668">
    <property type="entry name" value="Condensation"/>
    <property type="match status" value="3"/>
</dbReference>
<dbReference type="Gene3D" id="1.10.1200.10">
    <property type="entry name" value="ACP-like"/>
    <property type="match status" value="3"/>
</dbReference>
<dbReference type="GO" id="GO:0043041">
    <property type="term" value="P:amino acid activation for nonribosomal peptide biosynthetic process"/>
    <property type="evidence" value="ECO:0007669"/>
    <property type="project" value="TreeGrafter"/>
</dbReference>
<feature type="domain" description="Carrier" evidence="4">
    <location>
        <begin position="3308"/>
        <end position="3385"/>
    </location>
</feature>
<keyword evidence="6" id="KW-1185">Reference proteome</keyword>
<dbReference type="FunFam" id="3.40.50.980:FF:000002">
    <property type="entry name" value="Enterobactin synthetase component F"/>
    <property type="match status" value="2"/>
</dbReference>
<evidence type="ECO:0000313" key="6">
    <source>
        <dbReference type="Proteomes" id="UP000094313"/>
    </source>
</evidence>
<keyword evidence="3" id="KW-0597">Phosphoprotein</keyword>
<dbReference type="InterPro" id="IPR025110">
    <property type="entry name" value="AMP-bd_C"/>
</dbReference>
<dbReference type="Proteomes" id="UP000094313">
    <property type="component" value="Chromosome"/>
</dbReference>
<dbReference type="SUPFAM" id="SSF47336">
    <property type="entry name" value="ACP-like"/>
    <property type="match status" value="3"/>
</dbReference>
<dbReference type="Pfam" id="PF00550">
    <property type="entry name" value="PP-binding"/>
    <property type="match status" value="3"/>
</dbReference>
<proteinExistence type="predicted"/>
<dbReference type="Gene3D" id="3.30.559.30">
    <property type="entry name" value="Nonribosomal peptide synthetase, condensation domain"/>
    <property type="match status" value="4"/>
</dbReference>
<dbReference type="GO" id="GO:0009366">
    <property type="term" value="C:enterobactin synthetase complex"/>
    <property type="evidence" value="ECO:0007669"/>
    <property type="project" value="TreeGrafter"/>
</dbReference>
<dbReference type="GO" id="GO:0031177">
    <property type="term" value="F:phosphopantetheine binding"/>
    <property type="evidence" value="ECO:0007669"/>
    <property type="project" value="InterPro"/>
</dbReference>
<dbReference type="Gene3D" id="3.30.300.30">
    <property type="match status" value="3"/>
</dbReference>
<protein>
    <recommendedName>
        <fullName evidence="4">Carrier domain-containing protein</fullName>
    </recommendedName>
</protein>
<dbReference type="FunFam" id="3.40.50.980:FF:000001">
    <property type="entry name" value="Non-ribosomal peptide synthetase"/>
    <property type="match status" value="2"/>
</dbReference>
<dbReference type="SUPFAM" id="SSF52777">
    <property type="entry name" value="CoA-dependent acyltransferases"/>
    <property type="match status" value="7"/>
</dbReference>
<reference evidence="5 6" key="1">
    <citation type="submission" date="2016-08" db="EMBL/GenBank/DDBJ databases">
        <authorList>
            <person name="Seilhamer J.J."/>
        </authorList>
    </citation>
    <scope>NUCLEOTIDE SEQUENCE [LARGE SCALE GENOMIC DNA]</scope>
    <source>
        <strain evidence="5 6">DX4</strain>
    </source>
</reference>
<evidence type="ECO:0000256" key="2">
    <source>
        <dbReference type="ARBA" id="ARBA00022450"/>
    </source>
</evidence>
<dbReference type="InterPro" id="IPR020845">
    <property type="entry name" value="AMP-binding_CS"/>
</dbReference>
<dbReference type="InterPro" id="IPR036736">
    <property type="entry name" value="ACP-like_sf"/>
</dbReference>
<dbReference type="PANTHER" id="PTHR45527:SF1">
    <property type="entry name" value="FATTY ACID SYNTHASE"/>
    <property type="match status" value="1"/>
</dbReference>
<dbReference type="FunFam" id="1.10.1200.10:FF:000005">
    <property type="entry name" value="Nonribosomal peptide synthetase 1"/>
    <property type="match status" value="1"/>
</dbReference>
<evidence type="ECO:0000256" key="1">
    <source>
        <dbReference type="ARBA" id="ARBA00001957"/>
    </source>
</evidence>
<feature type="domain" description="Carrier" evidence="4">
    <location>
        <begin position="1224"/>
        <end position="1301"/>
    </location>
</feature>
<dbReference type="GO" id="GO:0005829">
    <property type="term" value="C:cytosol"/>
    <property type="evidence" value="ECO:0007669"/>
    <property type="project" value="TreeGrafter"/>
</dbReference>
<dbReference type="Pfam" id="PF00501">
    <property type="entry name" value="AMP-binding"/>
    <property type="match status" value="3"/>
</dbReference>
<dbReference type="PROSITE" id="PS00012">
    <property type="entry name" value="PHOSPHOPANTETHEINE"/>
    <property type="match status" value="1"/>
</dbReference>
<evidence type="ECO:0000259" key="4">
    <source>
        <dbReference type="PROSITE" id="PS50075"/>
    </source>
</evidence>
<dbReference type="FunFam" id="3.40.50.12780:FF:000012">
    <property type="entry name" value="Non-ribosomal peptide synthetase"/>
    <property type="match status" value="1"/>
</dbReference>
<dbReference type="InterPro" id="IPR023213">
    <property type="entry name" value="CAT-like_dom_sf"/>
</dbReference>
<dbReference type="InterPro" id="IPR045851">
    <property type="entry name" value="AMP-bd_C_sf"/>
</dbReference>
<dbReference type="NCBIfam" id="NF003417">
    <property type="entry name" value="PRK04813.1"/>
    <property type="match status" value="3"/>
</dbReference>
<dbReference type="InterPro" id="IPR001242">
    <property type="entry name" value="Condensation_dom"/>
</dbReference>
<dbReference type="GO" id="GO:0009239">
    <property type="term" value="P:enterobactin biosynthetic process"/>
    <property type="evidence" value="ECO:0007669"/>
    <property type="project" value="TreeGrafter"/>
</dbReference>
<dbReference type="InterPro" id="IPR009081">
    <property type="entry name" value="PP-bd_ACP"/>
</dbReference>
<dbReference type="InterPro" id="IPR010071">
    <property type="entry name" value="AA_adenyl_dom"/>
</dbReference>
<dbReference type="InterPro" id="IPR006162">
    <property type="entry name" value="Ppantetheine_attach_site"/>
</dbReference>
<sequence>MSNQSKLDLGALSANLNIKGRTYWNKRLNNFEWTNYFQPGLSITDRGQESDFRLFELMAPVDLQEDLFKLTSSAKGQHIILISVLAALMNKLSFKQDVLIFTTTYQEDKSSKGGKIVPFRINELDAFTFAELIRNTQVNLNQDLQHVDYELSRIFSAGEMENDAFIKSGVAFESIHDVDVLRNAEIDLLFSFESKENLRLNLRYDARRFELQYIKQIAGAYWGICRKLLINAHMPIHEIEFLDDQEISQTIDQLSLADKNQHPVPASYHQERLWFIDKFEAGYLYPSKPVYHNIPLVMHFNQHLNTEALSWILQEILKKDSIFFKYAELLNDQIILKPAEDTGSLLHIVDLNGSPKDLENLIAAEFNFDFETVKRLFRITAFQISSKKAVLVIVMHHLIADRFTMKLLAGQIINAYDHFMQTGKVLPIKSAARYEEFCLWQKSMFGSIELGLLSFWKKAIGKNLRALEFPLNRSRAAIHIYKAATVKIAIPEEVLKQVLAFTASHQLSTETFFMGVFKILLHKYALQDEIVIGASIQNREHQLLRDMIGPVSNLIPVKSDVNDELSVLSYLGDLYEAYQESGKYQLMPFDKMVTELAPEKDMSRTALFDVLFQYDDAPVQVSDLNGLQVEIEETNLGYGKYDLNLLIQHNGKIADGIMVYNALYLDELTVKAFMKHFVQLIQNVIKTPQLSIGYLQITEKKERAQLLAGLDNCEVKYPESETIVSLFKKRVLKDPLSIAIEFEEKQMTYQELDRLSNLVANALIATGLTGNAITGILTDRSPDAVIAMLGILKAGGAYLPIDIDFPASRIDYMIKDSGLEFILADRQFKGIIPDHVKVIYLDEIEMKNTDVLSAELRSKPSDLCYVIYTSGTTGHPKGVMIEHRNVVRLMFNESFSFDFNEHDVWTMFHSHCFDFSVWEMYGALLYGGKLIIVPKQTAKDSKIFLRLLKEKGVTILNQTPGAFYNLIAEDELADDDALKIRLVVFGGEALNVRRLHSWYTRHPSVKLVNMYGITETTVHVTYKEISGSEIEANINSIGKPIPTLSVCLLDKYMNLVPLGIAGEIYVGGEGVARGYLNNKPLSDLRFINSPYHQARRLYRSGDLARINNSGEIEYIGRADNQVQLRGFRIELGEISYALQLFAGIKEVHVSLLEVGEDQYLVAYYVADERIDERTLRSHIAELLPDYMHPSYYVELHSFPLTSNGKLDVKLLPKPVVELEADHIAPTGAIEEQLAEIWSSVLGIDKALIGRNRSFFELGGHSLKAVNLINQISKEMGAGLRLKDVFNYPTIRGLGELPEFGTRSQYQGIGKAAKQPYYRLSSAQKRMYLLYQLDRESLAYNMPHLFRLEGAVDLVRLEDAFSRLISRHGILRTVFEQVGEEPVQSVLAPFVFKVSCFTAADQSELAAVSDLFIRPFDLEEGPLLRVGLVCLSAEEHVLMIDMHHIITDGISQEILIREFMALYQGADPALPELQYIDYAEWQYNRLQEHGQEADKAYWLNRFSAELPVLNLPLDEVRPLVKDHKGGSVQFMLTAAESQALKKLADEQGSTVFMVLLCCWNLLLFRLSGQRDIVVGSPAAGRNHAGLEQMAGMFVNTLALRTEIPVEQEIQVYLQQLSTAVLDDFAHQDYQYEELIGALHLERDTSRNPLFDVMFVLQNYEMNELQIPGLTLSPLASPHQLSKFDLLLSCTERSGCLCFDLDYASALFLPASIDRYIGYLRRIIDTLCRNPETIIGDLDILPAVESEQLLNGFNQTERAYPSDGNLISLFEAQVARNPEQRALRFGQEELSYGALNKLSGQVSAYLHRQCGVASGSLVGILLERDSILVPAIYGVLKSGCAYVPIDPHYPVSRMVSILEDSGLKAVLTRGSCIPESLKENPLFRDLFIDLDVVLDDILLEEALSIPVKGSDLAYVIYTSGSTGKPKGVMIEHHSVVNRLLWMQDRYGIGASDLLIQKTPISFDVSVWELFWWSVSGAGLYVPEPGVEKDASALLEVIGREGVTTIHFVPSMLGAFLQMLVQEESPEVALQGLRQVFTSGEALPSVQVSQFRDYIHRYTGSRLINLYGPTEATVDVSYYECDFSVPVPFTIPIGRPIDNTRFYILDPQGKVVPLGVSGELCIAGVGLARGYLGNAGLTDAKFRFSAGIKGERLYHSGDLARWSASGEVEFLGRIDHQVKLRGQRIELEEIGVHLSAHEQIGESVVLLLEQQGEQSLVAYYISSVELGTEELRSFLSGKLPSYMLPSYFIRMDVFPLTGNGKLDRKRLPAPELLTGSGSYVAASGAIEQQLLEIWSEVLKIEASLISIDHSFFDLGGHSLRAMVVLNKVFKQLKVKLPLLEIFTNNTIRSLARLISDTEQSVYRSIPKASKKSYYSTNSAQKSLYFLHEYDREFLAYNMPRIVKISGVVTTEKLVDTLQKLVARHEIFRTSFALVENQPVQLITEKPDFNIPIFTSASIEETSQLLMSLIKPFDLAQAPLIRAGIVKVSDTEHYLMVDTHHIIFDGISNGIMIRDFAALYNNEQLPEIKLHFKDYAEWQQSHIQQKLMQRKKDFWMKEFAEGIPVLNLPTDFTRPVSKSHEGKVIDFKLNEEESGAIRDLAENQKTTLFMVLLSAFSVLLSKVSGQEDLVIGTSTAGRNHEDLNEMIGLFLSTLPLRNKPKADLKFSDFLDIVKHRTLASFEHQSFEFDIALEVAGERRDLSRNALFDVMFMLQNFERSSDIIPDLSFEMINWENAGAKFDLTLTAIEIDKEIALNFEYCTKLFKRETIERYGIWLRNIINQIVINSEIPIADIQLMSEVEKDEVLNQFNSAFVEYHTNETIIDLFEYQVSQRPEAEALTYMDRVFTYHELNERVNRLAHYLIKREVAMEEIVALYLDRSAEMIIAMLAVLKAGGAFLCIDPDQCPSERLKSILTESKVKNVIVAEMHTTDFYGAEALSFAEVEGCTDTFPVNNPKKVIPIYSLAYVTYTSGSTGTPKGVMIEHQSLLDYAMTFSDYFSVTDQDRVLQMASFTFDTAIEEIFPALISGASIVMLSERVFSGNSIADLIYKTNVSILSSTPLVLNELNGFVDYLGSLRIIISGGDLLKASYIDQLFYCCPIYNTYGPSESTVCMTYHPILNLEDAPIIGSPIRNRQVLLVDDHGNLAPVSLKGEICVSGKGLARGYLNDPELSQEKFVENPFSGGVMYRTGDIGRWLEDGRIEFLGRKDNQIKIRGIRIEPAEIEACLNKFPEIKDVLVVKKEYKDFSYLLAYYVANEQISPDDLKFFLSTLLPDYMVPLQYVFIPEMSMTITGKIDRNSLPEPEFDSMEYVAPETPTEEKLVEIWSALLGIEKDEISVTTSFFHIGGHSLNAMAFSSEVYQFYNIKMPLKELFIRPTIRFTADYIDKQMLIDEHPDNQMVVSL</sequence>
<dbReference type="SMART" id="SM00823">
    <property type="entry name" value="PKS_PP"/>
    <property type="match status" value="3"/>
</dbReference>
<dbReference type="CDD" id="cd05930">
    <property type="entry name" value="A_NRPS"/>
    <property type="match status" value="2"/>
</dbReference>
<dbReference type="Gene3D" id="3.40.50.980">
    <property type="match status" value="6"/>
</dbReference>
<dbReference type="RefSeq" id="WP_069381821.1">
    <property type="nucleotide sequence ID" value="NZ_CP017141.1"/>
</dbReference>
<evidence type="ECO:0000313" key="5">
    <source>
        <dbReference type="EMBL" id="AOM80159.1"/>
    </source>
</evidence>
<dbReference type="CDD" id="cd19531">
    <property type="entry name" value="LCL_NRPS-like"/>
    <property type="match status" value="2"/>
</dbReference>
<dbReference type="Gene3D" id="3.30.559.10">
    <property type="entry name" value="Chloramphenicol acetyltransferase-like domain"/>
    <property type="match status" value="3"/>
</dbReference>
<dbReference type="PANTHER" id="PTHR45527">
    <property type="entry name" value="NONRIBOSOMAL PEPTIDE SYNTHETASE"/>
    <property type="match status" value="1"/>
</dbReference>
<evidence type="ECO:0000256" key="3">
    <source>
        <dbReference type="ARBA" id="ARBA00022553"/>
    </source>
</evidence>
<gene>
    <name evidence="5" type="ORF">BFS30_25160</name>
</gene>
<dbReference type="Gene3D" id="2.30.38.10">
    <property type="entry name" value="Luciferase, Domain 3"/>
    <property type="match status" value="3"/>
</dbReference>
<dbReference type="NCBIfam" id="TIGR01733">
    <property type="entry name" value="AA-adenyl-dom"/>
    <property type="match status" value="3"/>
</dbReference>
<organism evidence="5 6">
    <name type="scientific">Pedobacter steynii</name>
    <dbReference type="NCBI Taxonomy" id="430522"/>
    <lineage>
        <taxon>Bacteria</taxon>
        <taxon>Pseudomonadati</taxon>
        <taxon>Bacteroidota</taxon>
        <taxon>Sphingobacteriia</taxon>
        <taxon>Sphingobacteriales</taxon>
        <taxon>Sphingobacteriaceae</taxon>
        <taxon>Pedobacter</taxon>
    </lineage>
</organism>
<dbReference type="PROSITE" id="PS50075">
    <property type="entry name" value="CARRIER"/>
    <property type="match status" value="3"/>
</dbReference>
<dbReference type="CDD" id="cd17643">
    <property type="entry name" value="A_NRPS_Cytc1-like"/>
    <property type="match status" value="1"/>
</dbReference>
<dbReference type="Pfam" id="PF13193">
    <property type="entry name" value="AMP-binding_C"/>
    <property type="match status" value="1"/>
</dbReference>
<name>A0A1D7QNE3_9SPHI</name>
<dbReference type="InterPro" id="IPR020806">
    <property type="entry name" value="PKS_PP-bd"/>
</dbReference>
<dbReference type="PROSITE" id="PS00455">
    <property type="entry name" value="AMP_BINDING"/>
    <property type="match status" value="3"/>
</dbReference>
<dbReference type="KEGG" id="psty:BFS30_25160"/>
<accession>A0A1D7QNE3</accession>
<dbReference type="InterPro" id="IPR000873">
    <property type="entry name" value="AMP-dep_synth/lig_dom"/>
</dbReference>
<feature type="domain" description="Carrier" evidence="4">
    <location>
        <begin position="2278"/>
        <end position="2355"/>
    </location>
</feature>
<dbReference type="EMBL" id="CP017141">
    <property type="protein sequence ID" value="AOM80159.1"/>
    <property type="molecule type" value="Genomic_DNA"/>
</dbReference>
<dbReference type="OrthoDB" id="4317020at2"/>
<comment type="cofactor">
    <cofactor evidence="1">
        <name>pantetheine 4'-phosphate</name>
        <dbReference type="ChEBI" id="CHEBI:47942"/>
    </cofactor>
</comment>
<keyword evidence="2" id="KW-0596">Phosphopantetheine</keyword>
<dbReference type="GO" id="GO:0047527">
    <property type="term" value="F:2,3-dihydroxybenzoate-serine ligase activity"/>
    <property type="evidence" value="ECO:0007669"/>
    <property type="project" value="TreeGrafter"/>
</dbReference>